<keyword evidence="3" id="KW-1185">Reference proteome</keyword>
<feature type="chain" id="PRO_5045926808" evidence="1">
    <location>
        <begin position="41"/>
        <end position="154"/>
    </location>
</feature>
<keyword evidence="1" id="KW-0732">Signal</keyword>
<evidence type="ECO:0000313" key="2">
    <source>
        <dbReference type="EMBL" id="MFC3225977.1"/>
    </source>
</evidence>
<evidence type="ECO:0000313" key="3">
    <source>
        <dbReference type="Proteomes" id="UP001595528"/>
    </source>
</evidence>
<organism evidence="2 3">
    <name type="scientific">Marinibaculum pumilum</name>
    <dbReference type="NCBI Taxonomy" id="1766165"/>
    <lineage>
        <taxon>Bacteria</taxon>
        <taxon>Pseudomonadati</taxon>
        <taxon>Pseudomonadota</taxon>
        <taxon>Alphaproteobacteria</taxon>
        <taxon>Rhodospirillales</taxon>
        <taxon>Rhodospirillaceae</taxon>
        <taxon>Marinibaculum</taxon>
    </lineage>
</organism>
<comment type="caution">
    <text evidence="2">The sequence shown here is derived from an EMBL/GenBank/DDBJ whole genome shotgun (WGS) entry which is preliminary data.</text>
</comment>
<dbReference type="EMBL" id="JBHRTR010000005">
    <property type="protein sequence ID" value="MFC3225977.1"/>
    <property type="molecule type" value="Genomic_DNA"/>
</dbReference>
<dbReference type="RefSeq" id="WP_379897721.1">
    <property type="nucleotide sequence ID" value="NZ_JBHRTR010000005.1"/>
</dbReference>
<protein>
    <submittedName>
        <fullName evidence="2">Uncharacterized protein</fullName>
    </submittedName>
</protein>
<evidence type="ECO:0000256" key="1">
    <source>
        <dbReference type="SAM" id="SignalP"/>
    </source>
</evidence>
<dbReference type="Proteomes" id="UP001595528">
    <property type="component" value="Unassembled WGS sequence"/>
</dbReference>
<accession>A0ABV7KV74</accession>
<gene>
    <name evidence="2" type="ORF">ACFOGJ_01960</name>
</gene>
<reference evidence="3" key="1">
    <citation type="journal article" date="2019" name="Int. J. Syst. Evol. Microbiol.">
        <title>The Global Catalogue of Microorganisms (GCM) 10K type strain sequencing project: providing services to taxonomists for standard genome sequencing and annotation.</title>
        <authorList>
            <consortium name="The Broad Institute Genomics Platform"/>
            <consortium name="The Broad Institute Genome Sequencing Center for Infectious Disease"/>
            <person name="Wu L."/>
            <person name="Ma J."/>
        </authorList>
    </citation>
    <scope>NUCLEOTIDE SEQUENCE [LARGE SCALE GENOMIC DNA]</scope>
    <source>
        <strain evidence="3">KCTC 42964</strain>
    </source>
</reference>
<name>A0ABV7KV74_9PROT</name>
<sequence>MQHRIMRRRVTAAVGPKTAAAIATAMLAALSAGITSPARADAYQLIVYTPLSVNEVDASAGCPDVAASGKRIRAECAPEGELVFSVHVPQVEDGAIDCLVTLRDGGPDGKRFVGIEAASYDSDDRYRRCSQNITVRPGERYRERQHMHVTKSGW</sequence>
<proteinExistence type="predicted"/>
<feature type="signal peptide" evidence="1">
    <location>
        <begin position="1"/>
        <end position="40"/>
    </location>
</feature>